<dbReference type="Proteomes" id="UP000324800">
    <property type="component" value="Unassembled WGS sequence"/>
</dbReference>
<gene>
    <name evidence="2" type="ORF">EZS28_037219</name>
</gene>
<name>A0A5J4UAR8_9EUKA</name>
<dbReference type="EMBL" id="SNRW01018531">
    <property type="protein sequence ID" value="KAA6367253.1"/>
    <property type="molecule type" value="Genomic_DNA"/>
</dbReference>
<evidence type="ECO:0000313" key="3">
    <source>
        <dbReference type="Proteomes" id="UP000324800"/>
    </source>
</evidence>
<proteinExistence type="predicted"/>
<feature type="region of interest" description="Disordered" evidence="1">
    <location>
        <begin position="34"/>
        <end position="53"/>
    </location>
</feature>
<evidence type="ECO:0000256" key="1">
    <source>
        <dbReference type="SAM" id="MobiDB-lite"/>
    </source>
</evidence>
<organism evidence="2 3">
    <name type="scientific">Streblomastix strix</name>
    <dbReference type="NCBI Taxonomy" id="222440"/>
    <lineage>
        <taxon>Eukaryota</taxon>
        <taxon>Metamonada</taxon>
        <taxon>Preaxostyla</taxon>
        <taxon>Oxymonadida</taxon>
        <taxon>Streblomastigidae</taxon>
        <taxon>Streblomastix</taxon>
    </lineage>
</organism>
<reference evidence="2 3" key="1">
    <citation type="submission" date="2019-03" db="EMBL/GenBank/DDBJ databases">
        <title>Single cell metagenomics reveals metabolic interactions within the superorganism composed of flagellate Streblomastix strix and complex community of Bacteroidetes bacteria on its surface.</title>
        <authorList>
            <person name="Treitli S.C."/>
            <person name="Kolisko M."/>
            <person name="Husnik F."/>
            <person name="Keeling P."/>
            <person name="Hampl V."/>
        </authorList>
    </citation>
    <scope>NUCLEOTIDE SEQUENCE [LARGE SCALE GENOMIC DNA]</scope>
    <source>
        <strain evidence="2">ST1C</strain>
    </source>
</reference>
<sequence length="269" mass="30518">MALALEPPIVSQSSSEVIMEKTKDGDTIRIFGRDKPAQQKDFQSPAPITHNSKHSDEELIEISDDKMNSRQLMVAYGERSGKIFILDKGDIVAEVRDSGFYDQLGLQMDMSQFRFEHPQDGYDWLASISQDVKNFFDGNDSSEASLHDMSLNKSNTAQSIDAVMSKVKRRRIDEENPENPLISKIQQQQHAFPPLQQQSFTLSTPQLPFLVQTSSVNQFQSQFEEELKKYACYQSQDEEIAAKKLGQMLEGICGTDMKSFDPKMFAIGW</sequence>
<dbReference type="AlphaFoldDB" id="A0A5J4UAR8"/>
<accession>A0A5J4UAR8</accession>
<evidence type="ECO:0000313" key="2">
    <source>
        <dbReference type="EMBL" id="KAA6367253.1"/>
    </source>
</evidence>
<protein>
    <submittedName>
        <fullName evidence="2">Uncharacterized protein</fullName>
    </submittedName>
</protein>
<comment type="caution">
    <text evidence="2">The sequence shown here is derived from an EMBL/GenBank/DDBJ whole genome shotgun (WGS) entry which is preliminary data.</text>
</comment>